<gene>
    <name evidence="2" type="ORF">KP509_18G040900</name>
</gene>
<dbReference type="OrthoDB" id="10264738at2759"/>
<dbReference type="PROSITE" id="PS51746">
    <property type="entry name" value="PPM_2"/>
    <property type="match status" value="1"/>
</dbReference>
<dbReference type="SMART" id="SM00332">
    <property type="entry name" value="PP2Cc"/>
    <property type="match status" value="1"/>
</dbReference>
<dbReference type="Gene3D" id="3.60.40.10">
    <property type="entry name" value="PPM-type phosphatase domain"/>
    <property type="match status" value="1"/>
</dbReference>
<dbReference type="InterPro" id="IPR036457">
    <property type="entry name" value="PPM-type-like_dom_sf"/>
</dbReference>
<evidence type="ECO:0000259" key="1">
    <source>
        <dbReference type="PROSITE" id="PS51746"/>
    </source>
</evidence>
<reference evidence="2" key="1">
    <citation type="submission" date="2021-08" db="EMBL/GenBank/DDBJ databases">
        <title>WGS assembly of Ceratopteris richardii.</title>
        <authorList>
            <person name="Marchant D.B."/>
            <person name="Chen G."/>
            <person name="Jenkins J."/>
            <person name="Shu S."/>
            <person name="Leebens-Mack J."/>
            <person name="Grimwood J."/>
            <person name="Schmutz J."/>
            <person name="Soltis P."/>
            <person name="Soltis D."/>
            <person name="Chen Z.-H."/>
        </authorList>
    </citation>
    <scope>NUCLEOTIDE SEQUENCE</scope>
    <source>
        <strain evidence="2">Whitten #5841</strain>
        <tissue evidence="2">Leaf</tissue>
    </source>
</reference>
<dbReference type="Proteomes" id="UP000825935">
    <property type="component" value="Chromosome 18"/>
</dbReference>
<dbReference type="PANTHER" id="PTHR47992">
    <property type="entry name" value="PROTEIN PHOSPHATASE"/>
    <property type="match status" value="1"/>
</dbReference>
<dbReference type="InterPro" id="IPR015655">
    <property type="entry name" value="PP2C"/>
</dbReference>
<comment type="caution">
    <text evidence="2">The sequence shown here is derived from an EMBL/GenBank/DDBJ whole genome shotgun (WGS) entry which is preliminary data.</text>
</comment>
<sequence>MIYSTSPFPYPARFFLSDNVMCTCLSFLLDNPSLNQKWMNFERFLFLAFSAFHSWCQYLPGAEIEVPFPLRDEDLYSLESEILSQKRTIVTSADDSSPKSLENRGIRGNLIRRDLSKTESGMGYSTNAQYRVAGTLDGSHANTCETKEGGNIQMITQIPHAPEALKQENEIDQSCKARQKQLRKAVLNEGNDSFSLHSHQGSKRANQDSMLVWQNFIPSEYATLCAVFDGHGPDGHHISRRLRDNLPGILASCWRSAWLSSSAVRRNNDFLDLIVDSSSSLGSDNEHLWLWEEAFHRAFKLMDRQLLKDEDVDCVYSGSTALTLVKLGDDIIIANVGDSRAVLAVRFADSLIPLQLSVDLTPNLPKEADRIQRCKGRVLALRKEPFVKRVWLPHVNSPGLAMARAFGDYILKEYGVISTPEVTHRHISKNDKFVVLATDGVFCNAEITFPVTWVLSLPHMNFTSPSQVWDVLSNEMVVNIVDNAPQRCNAAQAVVDAAVRAWKVKHPYAKMDDCSVVCLFLDSGDSQPVQASSSPSV</sequence>
<evidence type="ECO:0000313" key="2">
    <source>
        <dbReference type="EMBL" id="KAH7365694.1"/>
    </source>
</evidence>
<dbReference type="Pfam" id="PF00481">
    <property type="entry name" value="PP2C"/>
    <property type="match status" value="1"/>
</dbReference>
<dbReference type="GO" id="GO:0004722">
    <property type="term" value="F:protein serine/threonine phosphatase activity"/>
    <property type="evidence" value="ECO:0007669"/>
    <property type="project" value="InterPro"/>
</dbReference>
<organism evidence="2 3">
    <name type="scientific">Ceratopteris richardii</name>
    <name type="common">Triangle waterfern</name>
    <dbReference type="NCBI Taxonomy" id="49495"/>
    <lineage>
        <taxon>Eukaryota</taxon>
        <taxon>Viridiplantae</taxon>
        <taxon>Streptophyta</taxon>
        <taxon>Embryophyta</taxon>
        <taxon>Tracheophyta</taxon>
        <taxon>Polypodiopsida</taxon>
        <taxon>Polypodiidae</taxon>
        <taxon>Polypodiales</taxon>
        <taxon>Pteridineae</taxon>
        <taxon>Pteridaceae</taxon>
        <taxon>Parkerioideae</taxon>
        <taxon>Ceratopteris</taxon>
    </lineage>
</organism>
<dbReference type="InterPro" id="IPR001932">
    <property type="entry name" value="PPM-type_phosphatase-like_dom"/>
</dbReference>
<evidence type="ECO:0000313" key="3">
    <source>
        <dbReference type="Proteomes" id="UP000825935"/>
    </source>
</evidence>
<accession>A0A8T2SPR8</accession>
<name>A0A8T2SPR8_CERRI</name>
<dbReference type="CDD" id="cd00143">
    <property type="entry name" value="PP2Cc"/>
    <property type="match status" value="1"/>
</dbReference>
<protein>
    <recommendedName>
        <fullName evidence="1">PPM-type phosphatase domain-containing protein</fullName>
    </recommendedName>
</protein>
<dbReference type="EMBL" id="CM035423">
    <property type="protein sequence ID" value="KAH7365694.1"/>
    <property type="molecule type" value="Genomic_DNA"/>
</dbReference>
<dbReference type="SUPFAM" id="SSF81606">
    <property type="entry name" value="PP2C-like"/>
    <property type="match status" value="2"/>
</dbReference>
<proteinExistence type="predicted"/>
<feature type="domain" description="PPM-type phosphatase" evidence="1">
    <location>
        <begin position="193"/>
        <end position="521"/>
    </location>
</feature>
<dbReference type="AlphaFoldDB" id="A0A8T2SPR8"/>
<keyword evidence="3" id="KW-1185">Reference proteome</keyword>